<dbReference type="AlphaFoldDB" id="A0A835QEX0"/>
<dbReference type="Proteomes" id="UP000636800">
    <property type="component" value="Unassembled WGS sequence"/>
</dbReference>
<evidence type="ECO:0000313" key="2">
    <source>
        <dbReference type="Proteomes" id="UP000636800"/>
    </source>
</evidence>
<dbReference type="GO" id="GO:0006888">
    <property type="term" value="P:endoplasmic reticulum to Golgi vesicle-mediated transport"/>
    <property type="evidence" value="ECO:0007669"/>
    <property type="project" value="InterPro"/>
</dbReference>
<keyword evidence="2" id="KW-1185">Reference proteome</keyword>
<accession>A0A835QEX0</accession>
<dbReference type="EMBL" id="JADCNL010000008">
    <property type="protein sequence ID" value="KAG0469561.1"/>
    <property type="molecule type" value="Genomic_DNA"/>
</dbReference>
<comment type="caution">
    <text evidence="1">The sequence shown here is derived from an EMBL/GenBank/DDBJ whole genome shotgun (WGS) entry which is preliminary data.</text>
</comment>
<dbReference type="OrthoDB" id="45365at2759"/>
<reference evidence="1 2" key="1">
    <citation type="journal article" date="2020" name="Nat. Food">
        <title>A phased Vanilla planifolia genome enables genetic improvement of flavour and production.</title>
        <authorList>
            <person name="Hasing T."/>
            <person name="Tang H."/>
            <person name="Brym M."/>
            <person name="Khazi F."/>
            <person name="Huang T."/>
            <person name="Chambers A.H."/>
        </authorList>
    </citation>
    <scope>NUCLEOTIDE SEQUENCE [LARGE SCALE GENOMIC DNA]</scope>
    <source>
        <tissue evidence="1">Leaf</tissue>
    </source>
</reference>
<evidence type="ECO:0000313" key="1">
    <source>
        <dbReference type="EMBL" id="KAG0469561.1"/>
    </source>
</evidence>
<dbReference type="PROSITE" id="PS51386">
    <property type="entry name" value="RINT1_TIP20"/>
    <property type="match status" value="1"/>
</dbReference>
<sequence length="519" mass="58578">MEAVVRLPCTSDLSQSLLNFLAEEFKTPEDLSRSSVVESELQKRCSDIESSLSNLRSRLLDRISVYAAHSSNVSTVVGGVRAALVALQTRDGEEDKGSGRTEQILGEELPALAREVARVETVRAYAETALKLDSLVGDVEDAVSSSVRVKLISPSQAAVSEETRLLPINSLKQIEDIVESIAQARPHWAGLVSAVDHRVDRSLAILRPQAIVDHRSLLSSLGWPPPLAALSLSSQKAERSSGFSNPLLTMKGDLKAKYSESFFSLCHLQQLQIRRKGRLLKGHKPELDLHQPLWVIEELVNPIFLASQQHFSKWVDKPEFIFALVFKINRDLVDSLDDILQPWVDKARLVGYSCREEWISAMVTSLSTYLAKEVFPQYLDHLEDDGMRTTWLQLIDLMISFDKRMQSLLNKSGLLILLEGKNLQSVSVFSVFCDRHDWLEVWIEIELGEMLDKLQSEMVIEKTGKQGFKESFWFQVLTTISLLQSLVWFYKASHFLLRGRSPSQAFLLDRSFSTLLDRP</sequence>
<dbReference type="GO" id="GO:0070939">
    <property type="term" value="C:Dsl1/NZR complex"/>
    <property type="evidence" value="ECO:0007669"/>
    <property type="project" value="InterPro"/>
</dbReference>
<dbReference type="PANTHER" id="PTHR13520">
    <property type="entry name" value="RAD50-INTERACTING PROTEIN 1 RINT-1"/>
    <property type="match status" value="1"/>
</dbReference>
<name>A0A835QEX0_VANPL</name>
<dbReference type="GO" id="GO:0006890">
    <property type="term" value="P:retrograde vesicle-mediated transport, Golgi to endoplasmic reticulum"/>
    <property type="evidence" value="ECO:0007669"/>
    <property type="project" value="InterPro"/>
</dbReference>
<proteinExistence type="predicted"/>
<dbReference type="GO" id="GO:0060628">
    <property type="term" value="P:regulation of ER to Golgi vesicle-mediated transport"/>
    <property type="evidence" value="ECO:0007669"/>
    <property type="project" value="TreeGrafter"/>
</dbReference>
<organism evidence="1 2">
    <name type="scientific">Vanilla planifolia</name>
    <name type="common">Vanilla</name>
    <dbReference type="NCBI Taxonomy" id="51239"/>
    <lineage>
        <taxon>Eukaryota</taxon>
        <taxon>Viridiplantae</taxon>
        <taxon>Streptophyta</taxon>
        <taxon>Embryophyta</taxon>
        <taxon>Tracheophyta</taxon>
        <taxon>Spermatophyta</taxon>
        <taxon>Magnoliopsida</taxon>
        <taxon>Liliopsida</taxon>
        <taxon>Asparagales</taxon>
        <taxon>Orchidaceae</taxon>
        <taxon>Vanilloideae</taxon>
        <taxon>Vanilleae</taxon>
        <taxon>Vanilla</taxon>
    </lineage>
</organism>
<dbReference type="PANTHER" id="PTHR13520:SF1">
    <property type="entry name" value="RINT1-LIKE PROTEIN MAG2"/>
    <property type="match status" value="1"/>
</dbReference>
<protein>
    <submittedName>
        <fullName evidence="1">Uncharacterized protein</fullName>
    </submittedName>
</protein>
<dbReference type="InterPro" id="IPR007528">
    <property type="entry name" value="RINT1_Tip20"/>
</dbReference>
<gene>
    <name evidence="1" type="ORF">HPP92_016261</name>
</gene>